<keyword evidence="8" id="KW-1185">Reference proteome</keyword>
<evidence type="ECO:0000256" key="1">
    <source>
        <dbReference type="ARBA" id="ARBA00004167"/>
    </source>
</evidence>
<keyword evidence="3 5" id="KW-1133">Transmembrane helix</keyword>
<sequence>MAFQISYKKLLRRLLIGLTTLLCMLVGLVYWLTGTESGTGWLLNQAKAHIPGLKNSAHQGSLLYGLQLSDFSYQQPGLLVSAGRIELDISARALLLPHIVVQQLNITDLFVEVEQTDNTATEPSPPQPPSAIALPDWLPTSRIQQLQIEHSQLVLPGLAIVWNNLNLNAGLKNKLFTLNNLYLNGLRLQLNDSAQPAQPSSDWPLAVLPDLPAPINMRLNDIQLEDAQIIQAGQKVQVNHAMLQMQWLDTKLAIDRLEVRSQQLGTVDLRGSAVLNTPYQVNLEASMLPAEDLLPTPLSTKPIGVNVSGSVEKLLVKIKEPALTAFNLQAEADVTQSALPFSATLDVNTAPLVPLLELPEQAEFQSGKLTLSASGNLQQQSADLSLMFSGLGFGQTSMAQLSLQAQHQPGKIESLKIDFIDPASSSAASINGQLQYGQSWQWQIQGQLQNLQLNSPLLPVTGVLQGSLNNSGTWSNQGWRVKLDDTQLSGSLNNTPLRLSAIADISQQEQLQVSNLDLRLEAFNSTLKVTGTADQQWQLQGKLFSDNLSALPINAQGQIEADFRVSGELMNPLLEMNGKVKQLHVDSLSVQDMGVAANYRPMQQHAGDLSIQFPNIVLSNDQHIHGQLNLGGDAHSHQLQLEIGGDINANLLVQGSADLEQPHWFGKILEADSRMFGEHWHLSAPIELDLTETTQTLSAHCWNGNFSQLCLQQGLRFPGNPPIELSAEVDYGRWSAGKLNGQALSGSANLSASLTLPEQGPIQLHVTLNSSAGHILQQWEDDMLPLLDWQAGTFKLDSQDDGSLQLSGQLQSKSGQDLLTLNGQLGNKADADVSADLYLAPLPLDGLVNLVPQLSKLTGLLSADIQVQGKLNAPRLHGKVSLEDAALVVASSQTAVDKLNLDVSFADTQTEFDGQFAMGSGQAKLQGSSHWDASQSDWQKALTLQAKLEGQALQLQALPELQASISPHLDIRFEQGLHLQGKVNVDNGRLTLQELPASAVAVSQDMRLVNQQDIQQSAPLPINLQLDVELIDPFAISGFGFNGKIDGSLTARQKSPDPLELFGALTFTEGLYKAYGQNLEVKSGRLQFLGQASNPTVQLQAIRPLKGTGVEAGIEVSGPVSGLQVSLFSNPSMEQSTILSYILRGKPPGAGGESDGRSMALLMAANQGIGITGASGLTDALNNIPLISDITLDTETDAASGDSLATVSGYIGERIYLKYGVGILEPVTQITVRFYLMNQLWLEAVSSLERSMDLYYSFEVK</sequence>
<dbReference type="EMBL" id="JAFKCS010000001">
    <property type="protein sequence ID" value="MBN7818329.1"/>
    <property type="molecule type" value="Genomic_DNA"/>
</dbReference>
<dbReference type="InterPro" id="IPR007452">
    <property type="entry name" value="TamB_C"/>
</dbReference>
<keyword evidence="4 5" id="KW-0472">Membrane</keyword>
<dbReference type="PANTHER" id="PTHR36985">
    <property type="entry name" value="TRANSLOCATION AND ASSEMBLY MODULE SUBUNIT TAMB"/>
    <property type="match status" value="1"/>
</dbReference>
<evidence type="ECO:0000256" key="5">
    <source>
        <dbReference type="SAM" id="Phobius"/>
    </source>
</evidence>
<protein>
    <submittedName>
        <fullName evidence="7">Translocation/assembly module TamB domain-containing protein</fullName>
    </submittedName>
</protein>
<comment type="caution">
    <text evidence="7">The sequence shown here is derived from an EMBL/GenBank/DDBJ whole genome shotgun (WGS) entry which is preliminary data.</text>
</comment>
<feature type="domain" description="Translocation and assembly module TamB C-terminal" evidence="6">
    <location>
        <begin position="919"/>
        <end position="1259"/>
    </location>
</feature>
<evidence type="ECO:0000256" key="4">
    <source>
        <dbReference type="ARBA" id="ARBA00023136"/>
    </source>
</evidence>
<evidence type="ECO:0000313" key="8">
    <source>
        <dbReference type="Proteomes" id="UP000663992"/>
    </source>
</evidence>
<evidence type="ECO:0000256" key="3">
    <source>
        <dbReference type="ARBA" id="ARBA00022989"/>
    </source>
</evidence>
<dbReference type="PANTHER" id="PTHR36985:SF1">
    <property type="entry name" value="TRANSLOCATION AND ASSEMBLY MODULE SUBUNIT TAMB"/>
    <property type="match status" value="1"/>
</dbReference>
<organism evidence="7 8">
    <name type="scientific">Bowmanella yangjiangensis</name>
    <dbReference type="NCBI Taxonomy" id="2811230"/>
    <lineage>
        <taxon>Bacteria</taxon>
        <taxon>Pseudomonadati</taxon>
        <taxon>Pseudomonadota</taxon>
        <taxon>Gammaproteobacteria</taxon>
        <taxon>Alteromonadales</taxon>
        <taxon>Alteromonadaceae</taxon>
        <taxon>Bowmanella</taxon>
    </lineage>
</organism>
<dbReference type="RefSeq" id="WP_206592165.1">
    <property type="nucleotide sequence ID" value="NZ_JAFKCS010000001.1"/>
</dbReference>
<accession>A0ABS3CMK5</accession>
<evidence type="ECO:0000259" key="6">
    <source>
        <dbReference type="Pfam" id="PF04357"/>
    </source>
</evidence>
<evidence type="ECO:0000313" key="7">
    <source>
        <dbReference type="EMBL" id="MBN7818329.1"/>
    </source>
</evidence>
<evidence type="ECO:0000256" key="2">
    <source>
        <dbReference type="ARBA" id="ARBA00022692"/>
    </source>
</evidence>
<gene>
    <name evidence="7" type="ORF">J0A65_00560</name>
</gene>
<name>A0ABS3CMK5_9ALTE</name>
<feature type="transmembrane region" description="Helical" evidence="5">
    <location>
        <begin position="12"/>
        <end position="32"/>
    </location>
</feature>
<comment type="subcellular location">
    <subcellularLocation>
        <location evidence="1">Membrane</location>
        <topology evidence="1">Single-pass membrane protein</topology>
    </subcellularLocation>
</comment>
<keyword evidence="2 5" id="KW-0812">Transmembrane</keyword>
<proteinExistence type="predicted"/>
<dbReference type="Pfam" id="PF04357">
    <property type="entry name" value="TamB"/>
    <property type="match status" value="1"/>
</dbReference>
<reference evidence="7 8" key="1">
    <citation type="submission" date="2021-03" db="EMBL/GenBank/DDBJ databases">
        <title>novel species isolated from a fishpond in China.</title>
        <authorList>
            <person name="Lu H."/>
            <person name="Cai Z."/>
        </authorList>
    </citation>
    <scope>NUCLEOTIDE SEQUENCE [LARGE SCALE GENOMIC DNA]</scope>
    <source>
        <strain evidence="7 8">Y57</strain>
    </source>
</reference>
<dbReference type="Proteomes" id="UP000663992">
    <property type="component" value="Unassembled WGS sequence"/>
</dbReference>